<organism evidence="1 2">
    <name type="scientific">Flagellimonas maritima</name>
    <dbReference type="NCBI Taxonomy" id="1383885"/>
    <lineage>
        <taxon>Bacteria</taxon>
        <taxon>Pseudomonadati</taxon>
        <taxon>Bacteroidota</taxon>
        <taxon>Flavobacteriia</taxon>
        <taxon>Flavobacteriales</taxon>
        <taxon>Flavobacteriaceae</taxon>
        <taxon>Flagellimonas</taxon>
    </lineage>
</organism>
<dbReference type="KEGG" id="spon:HME9304_03225"/>
<proteinExistence type="predicted"/>
<accession>A0A2Z4LWW2</accession>
<sequence>MQVITETKVLAFLERNSLFSALLFIYGAVANNMKKRLSIYILVLFIFSLASCKSQENKKSEIIQIPKSFKILAETEGDIDEDGISEKVIVYDTEKETDLGTERQIFIYKINSDKWELWKKSVGAILPSQHGGMMGDPFEGISIERNCIVINHFGGSRQKWIYTHRFRFQSGEFQLIGAAVNFGSPCDYFFTFDYNLSNGKIKYEKETEDCENENSKIEKEEMIRKLETLPTMNGFYPGNTELKFPKSETTIYY</sequence>
<evidence type="ECO:0000313" key="2">
    <source>
        <dbReference type="Proteomes" id="UP000248536"/>
    </source>
</evidence>
<dbReference type="RefSeq" id="WP_239023325.1">
    <property type="nucleotide sequence ID" value="NZ_CP030104.1"/>
</dbReference>
<dbReference type="AlphaFoldDB" id="A0A2Z4LWW2"/>
<keyword evidence="2" id="KW-1185">Reference proteome</keyword>
<dbReference type="EMBL" id="CP030104">
    <property type="protein sequence ID" value="AWX46193.1"/>
    <property type="molecule type" value="Genomic_DNA"/>
</dbReference>
<protein>
    <submittedName>
        <fullName evidence="1">Uncharacterized protein</fullName>
    </submittedName>
</protein>
<name>A0A2Z4LWW2_9FLAO</name>
<gene>
    <name evidence="1" type="ORF">HME9304_03225</name>
</gene>
<dbReference type="Proteomes" id="UP000248536">
    <property type="component" value="Chromosome"/>
</dbReference>
<reference evidence="1 2" key="1">
    <citation type="submission" date="2018-06" db="EMBL/GenBank/DDBJ databases">
        <title>Spongiibacterium sp. HME9304 Genome sequencing and assembly.</title>
        <authorList>
            <person name="Kang H."/>
            <person name="Kim H."/>
            <person name="Joh K."/>
        </authorList>
    </citation>
    <scope>NUCLEOTIDE SEQUENCE [LARGE SCALE GENOMIC DNA]</scope>
    <source>
        <strain evidence="1 2">HME9304</strain>
    </source>
</reference>
<evidence type="ECO:0000313" key="1">
    <source>
        <dbReference type="EMBL" id="AWX46193.1"/>
    </source>
</evidence>